<feature type="chain" id="PRO_5018752916" evidence="2">
    <location>
        <begin position="18"/>
        <end position="334"/>
    </location>
</feature>
<evidence type="ECO:0000259" key="3">
    <source>
        <dbReference type="SMART" id="SM00645"/>
    </source>
</evidence>
<evidence type="ECO:0000313" key="4">
    <source>
        <dbReference type="Proteomes" id="UP000008854"/>
    </source>
</evidence>
<organism evidence="4 5">
    <name type="scientific">Schistosoma mansoni</name>
    <name type="common">Blood fluke</name>
    <dbReference type="NCBI Taxonomy" id="6183"/>
    <lineage>
        <taxon>Eukaryota</taxon>
        <taxon>Metazoa</taxon>
        <taxon>Spiralia</taxon>
        <taxon>Lophotrochozoa</taxon>
        <taxon>Platyhelminthes</taxon>
        <taxon>Trematoda</taxon>
        <taxon>Digenea</taxon>
        <taxon>Strigeidida</taxon>
        <taxon>Schistosomatoidea</taxon>
        <taxon>Schistosomatidae</taxon>
        <taxon>Schistosoma</taxon>
    </lineage>
</organism>
<keyword evidence="2" id="KW-0732">Signal</keyword>
<dbReference type="CDD" id="cd02620">
    <property type="entry name" value="Peptidase_C1A_CathepsinB"/>
    <property type="match status" value="1"/>
</dbReference>
<dbReference type="PROSITE" id="PS00640">
    <property type="entry name" value="THIOL_PROTEASE_ASN"/>
    <property type="match status" value="1"/>
</dbReference>
<dbReference type="InterPro" id="IPR025661">
    <property type="entry name" value="Pept_asp_AS"/>
</dbReference>
<dbReference type="GO" id="GO:0008234">
    <property type="term" value="F:cysteine-type peptidase activity"/>
    <property type="evidence" value="ECO:0007669"/>
    <property type="project" value="InterPro"/>
</dbReference>
<reference evidence="5" key="2">
    <citation type="submission" date="2018-12" db="UniProtKB">
        <authorList>
            <consortium name="WormBaseParasite"/>
        </authorList>
    </citation>
    <scope>IDENTIFICATION</scope>
    <source>
        <strain evidence="5">Puerto Rican</strain>
    </source>
</reference>
<dbReference type="Pfam" id="PF00112">
    <property type="entry name" value="Peptidase_C1"/>
    <property type="match status" value="1"/>
</dbReference>
<proteinExistence type="inferred from homology"/>
<dbReference type="PANTHER" id="PTHR12411">
    <property type="entry name" value="CYSTEINE PROTEASE FAMILY C1-RELATED"/>
    <property type="match status" value="1"/>
</dbReference>
<protein>
    <submittedName>
        <fullName evidence="5">Cathepsin B (C01 family)</fullName>
    </submittedName>
</protein>
<dbReference type="Proteomes" id="UP000008854">
    <property type="component" value="Unassembled WGS sequence"/>
</dbReference>
<reference evidence="4" key="1">
    <citation type="journal article" date="2012" name="PLoS Negl. Trop. Dis.">
        <title>A systematically improved high quality genome and transcriptome of the human blood fluke Schistosoma mansoni.</title>
        <authorList>
            <person name="Protasio A.V."/>
            <person name="Tsai I.J."/>
            <person name="Babbage A."/>
            <person name="Nichol S."/>
            <person name="Hunt M."/>
            <person name="Aslett M.A."/>
            <person name="De Silva N."/>
            <person name="Velarde G.S."/>
            <person name="Anderson T.J."/>
            <person name="Clark R.C."/>
            <person name="Davidson C."/>
            <person name="Dillon G.P."/>
            <person name="Holroyd N.E."/>
            <person name="LoVerde P.T."/>
            <person name="Lloyd C."/>
            <person name="McQuillan J."/>
            <person name="Oliveira G."/>
            <person name="Otto T.D."/>
            <person name="Parker-Manuel S.J."/>
            <person name="Quail M.A."/>
            <person name="Wilson R.A."/>
            <person name="Zerlotini A."/>
            <person name="Dunne D.W."/>
            <person name="Berriman M."/>
        </authorList>
    </citation>
    <scope>NUCLEOTIDE SEQUENCE [LARGE SCALE GENOMIC DNA]</scope>
    <source>
        <strain evidence="4">Puerto Rican</strain>
    </source>
</reference>
<comment type="similarity">
    <text evidence="1">Belongs to the peptidase C1 family.</text>
</comment>
<feature type="signal peptide" evidence="2">
    <location>
        <begin position="1"/>
        <end position="17"/>
    </location>
</feature>
<evidence type="ECO:0000256" key="1">
    <source>
        <dbReference type="ARBA" id="ARBA00008455"/>
    </source>
</evidence>
<evidence type="ECO:0000256" key="2">
    <source>
        <dbReference type="SAM" id="SignalP"/>
    </source>
</evidence>
<sequence>MFYFILLLSLLLNIVYNYELNPLKNEHIEPLFEKLIKYVNQNPGFGWKAGINSRFRNLKDTKKLFKNNIKIKDLGGKRIQTISHRNVNMVIPHTFDARDHWVNCSTIKQIHDECCCRADWAFATVNSISDRICIYSNGRLSAQLSARNVISCGFSPGCFHGNELEVLVYWIVNGIVTGGSYEDQSGCQPYPFSRYPECKDVNYEFPPCTNECQDGYNKTYEDDKFYGEKIYNVYADQEDIQKEILMNGPVIASILVKVDFLVYKSGVYFPTPKSSNLGWINLRIIGWGYEGKTPYWLCANSWSKEWGENGYVKVRRGVQAGYIESYVRAPIPKI</sequence>
<dbReference type="InterPro" id="IPR000668">
    <property type="entry name" value="Peptidase_C1A_C"/>
</dbReference>
<dbReference type="STRING" id="6183.A0A3Q0KIP2"/>
<dbReference type="InterPro" id="IPR038765">
    <property type="entry name" value="Papain-like_cys_pep_sf"/>
</dbReference>
<dbReference type="AlphaFoldDB" id="A0A3Q0KIP2"/>
<feature type="domain" description="Peptidase C1A papain C-terminal" evidence="3">
    <location>
        <begin position="91"/>
        <end position="331"/>
    </location>
</feature>
<keyword evidence="4" id="KW-1185">Reference proteome</keyword>
<dbReference type="SUPFAM" id="SSF54001">
    <property type="entry name" value="Cysteine proteinases"/>
    <property type="match status" value="1"/>
</dbReference>
<name>A0A3Q0KIP2_SCHMA</name>
<dbReference type="InParanoid" id="A0A3Q0KIP2"/>
<evidence type="ECO:0000313" key="5">
    <source>
        <dbReference type="WBParaSite" id="Smp_085180.1"/>
    </source>
</evidence>
<accession>A0A3Q0KIP2</accession>
<dbReference type="SMR" id="A0A3Q0KIP2"/>
<dbReference type="GO" id="GO:0006508">
    <property type="term" value="P:proteolysis"/>
    <property type="evidence" value="ECO:0007669"/>
    <property type="project" value="InterPro"/>
</dbReference>
<dbReference type="SMART" id="SM00645">
    <property type="entry name" value="Pept_C1"/>
    <property type="match status" value="1"/>
</dbReference>
<dbReference type="WBParaSite" id="Smp_085180.1">
    <property type="protein sequence ID" value="Smp_085180.1"/>
    <property type="gene ID" value="Smp_085180"/>
</dbReference>
<dbReference type="Gene3D" id="3.90.70.10">
    <property type="entry name" value="Cysteine proteinases"/>
    <property type="match status" value="1"/>
</dbReference>
<dbReference type="InterPro" id="IPR013128">
    <property type="entry name" value="Peptidase_C1A"/>
</dbReference>